<gene>
    <name evidence="8" type="ORF">Cvel_11612</name>
</gene>
<dbReference type="InterPro" id="IPR036259">
    <property type="entry name" value="MFS_trans_sf"/>
</dbReference>
<dbReference type="AlphaFoldDB" id="A0A0G4I779"/>
<keyword evidence="2" id="KW-0813">Transport</keyword>
<evidence type="ECO:0000256" key="6">
    <source>
        <dbReference type="SAM" id="MobiDB-lite"/>
    </source>
</evidence>
<evidence type="ECO:0000256" key="2">
    <source>
        <dbReference type="ARBA" id="ARBA00022448"/>
    </source>
</evidence>
<feature type="transmembrane region" description="Helical" evidence="7">
    <location>
        <begin position="343"/>
        <end position="361"/>
    </location>
</feature>
<dbReference type="CDD" id="cd17353">
    <property type="entry name" value="MFS_OFA_like"/>
    <property type="match status" value="1"/>
</dbReference>
<evidence type="ECO:0000256" key="4">
    <source>
        <dbReference type="ARBA" id="ARBA00022989"/>
    </source>
</evidence>
<dbReference type="PANTHER" id="PTHR43385">
    <property type="entry name" value="RIBOFLAVIN TRANSPORTER RIBJ"/>
    <property type="match status" value="1"/>
</dbReference>
<feature type="transmembrane region" description="Helical" evidence="7">
    <location>
        <begin position="115"/>
        <end position="141"/>
    </location>
</feature>
<proteinExistence type="predicted"/>
<dbReference type="GO" id="GO:0016020">
    <property type="term" value="C:membrane"/>
    <property type="evidence" value="ECO:0007669"/>
    <property type="project" value="UniProtKB-SubCell"/>
</dbReference>
<dbReference type="VEuPathDB" id="CryptoDB:Cvel_11612"/>
<evidence type="ECO:0000256" key="7">
    <source>
        <dbReference type="SAM" id="Phobius"/>
    </source>
</evidence>
<feature type="transmembrane region" description="Helical" evidence="7">
    <location>
        <begin position="459"/>
        <end position="478"/>
    </location>
</feature>
<name>A0A0G4I779_9ALVE</name>
<protein>
    <recommendedName>
        <fullName evidence="9">Major facilitator superfamily (MFS) profile domain-containing protein</fullName>
    </recommendedName>
</protein>
<accession>A0A0G4I779</accession>
<evidence type="ECO:0008006" key="9">
    <source>
        <dbReference type="Google" id="ProtNLM"/>
    </source>
</evidence>
<dbReference type="Pfam" id="PF07690">
    <property type="entry name" value="MFS_1"/>
    <property type="match status" value="2"/>
</dbReference>
<feature type="transmembrane region" description="Helical" evidence="7">
    <location>
        <begin position="311"/>
        <end position="331"/>
    </location>
</feature>
<dbReference type="Gene3D" id="1.20.1250.20">
    <property type="entry name" value="MFS general substrate transporter like domains"/>
    <property type="match status" value="2"/>
</dbReference>
<evidence type="ECO:0000256" key="1">
    <source>
        <dbReference type="ARBA" id="ARBA00004141"/>
    </source>
</evidence>
<feature type="transmembrane region" description="Helical" evidence="7">
    <location>
        <begin position="147"/>
        <end position="166"/>
    </location>
</feature>
<feature type="transmembrane region" description="Helical" evidence="7">
    <location>
        <begin position="60"/>
        <end position="80"/>
    </location>
</feature>
<evidence type="ECO:0000256" key="3">
    <source>
        <dbReference type="ARBA" id="ARBA00022692"/>
    </source>
</evidence>
<dbReference type="PhylomeDB" id="A0A0G4I779"/>
<feature type="region of interest" description="Disordered" evidence="6">
    <location>
        <begin position="261"/>
        <end position="294"/>
    </location>
</feature>
<reference evidence="8" key="1">
    <citation type="submission" date="2014-11" db="EMBL/GenBank/DDBJ databases">
        <authorList>
            <person name="Otto D Thomas"/>
            <person name="Naeem Raeece"/>
        </authorList>
    </citation>
    <scope>NUCLEOTIDE SEQUENCE</scope>
</reference>
<feature type="compositionally biased region" description="Low complexity" evidence="6">
    <location>
        <begin position="650"/>
        <end position="660"/>
    </location>
</feature>
<evidence type="ECO:0000256" key="5">
    <source>
        <dbReference type="ARBA" id="ARBA00023136"/>
    </source>
</evidence>
<feature type="transmembrane region" description="Helical" evidence="7">
    <location>
        <begin position="399"/>
        <end position="422"/>
    </location>
</feature>
<feature type="transmembrane region" description="Helical" evidence="7">
    <location>
        <begin position="373"/>
        <end position="393"/>
    </location>
</feature>
<dbReference type="InterPro" id="IPR052983">
    <property type="entry name" value="MFS_Riboflavin_Transporter"/>
</dbReference>
<dbReference type="GO" id="GO:0022857">
    <property type="term" value="F:transmembrane transporter activity"/>
    <property type="evidence" value="ECO:0007669"/>
    <property type="project" value="InterPro"/>
</dbReference>
<keyword evidence="3 7" id="KW-0812">Transmembrane</keyword>
<feature type="compositionally biased region" description="Low complexity" evidence="6">
    <location>
        <begin position="584"/>
        <end position="599"/>
    </location>
</feature>
<keyword evidence="5 7" id="KW-0472">Membrane</keyword>
<dbReference type="SUPFAM" id="SSF103473">
    <property type="entry name" value="MFS general substrate transporter"/>
    <property type="match status" value="1"/>
</dbReference>
<keyword evidence="4 7" id="KW-1133">Transmembrane helix</keyword>
<feature type="transmembrane region" description="Helical" evidence="7">
    <location>
        <begin position="434"/>
        <end position="453"/>
    </location>
</feature>
<comment type="subcellular location">
    <subcellularLocation>
        <location evidence="1">Membrane</location>
        <topology evidence="1">Multi-pass membrane protein</topology>
    </subcellularLocation>
</comment>
<feature type="region of interest" description="Disordered" evidence="6">
    <location>
        <begin position="570"/>
        <end position="687"/>
    </location>
</feature>
<feature type="transmembrane region" description="Helical" evidence="7">
    <location>
        <begin position="86"/>
        <end position="103"/>
    </location>
</feature>
<feature type="transmembrane region" description="Helical" evidence="7">
    <location>
        <begin position="20"/>
        <end position="39"/>
    </location>
</feature>
<evidence type="ECO:0000313" key="8">
    <source>
        <dbReference type="EMBL" id="CEM52930.1"/>
    </source>
</evidence>
<sequence>MKTTKGGLDAIPEWRKWIPVLGGMILNTTLGTVYSYGNLAPYFISYMRSFGSTTRYKDASWVYTGTMVGMAFAMPFGGLLESYVGPSWAALIGGMTMSLGVYVSQWSCVCFPGLLMTYGLVMGVGVGLAYACPLVCGLRWMPDRKGLVSGILIASFGLGASIFAGVQTQLVNPHNHSATYAPFEGAPHERYFDDPDVLERVPPFFEKLALIFALMQVTGALLLQNPPSNNAVPPVDSGKEGGRESACPVRKPEVVKRCPFTGRTSGGEIEKASEKTPLVNASSSSKTGGGATESPGFSHVSILGTPHFWRLWLIMFMIGVAVGFITPLWKVLGCRLQVSDFDMSRLGSLLCFCNALGRLLWGRVADVLSPKHTMMILTSLGALMLFTIPFSLSGGFVTYGIWVAGIFSCVGGSYAIFPAWAATIFGHKNLGSNYGMLFTSQAAAVVTSAALTTHLMHRIGIQAMLALVGCACIAALYLSASFYTKRPIPGVPFFSEKPQMVSKEVQADVAAEEKAQRIERGESSLSVYGSRGAHPPTVLYEAFPAYHHHTEEGESKCPLLRSHHHKEAEGLEGLSQQQRGRGGVPPVSSSVTPAVSVGVGDKDVNSEGEGLPDSPTPPGLATIPLRKGSNGGGGVDGETEGEGEEHARTSAFSSSLSPVSAETAAGSHGEPAGKVEGVQEEKGGHSE</sequence>
<dbReference type="EMBL" id="CDMZ01005435">
    <property type="protein sequence ID" value="CEM52930.1"/>
    <property type="molecule type" value="Genomic_DNA"/>
</dbReference>
<organism evidence="8">
    <name type="scientific">Chromera velia CCMP2878</name>
    <dbReference type="NCBI Taxonomy" id="1169474"/>
    <lineage>
        <taxon>Eukaryota</taxon>
        <taxon>Sar</taxon>
        <taxon>Alveolata</taxon>
        <taxon>Colpodellida</taxon>
        <taxon>Chromeraceae</taxon>
        <taxon>Chromera</taxon>
    </lineage>
</organism>
<dbReference type="PANTHER" id="PTHR43385:SF1">
    <property type="entry name" value="RIBOFLAVIN TRANSPORTER RIBJ"/>
    <property type="match status" value="1"/>
</dbReference>
<feature type="compositionally biased region" description="Basic and acidic residues" evidence="6">
    <location>
        <begin position="671"/>
        <end position="687"/>
    </location>
</feature>
<dbReference type="InterPro" id="IPR011701">
    <property type="entry name" value="MFS"/>
</dbReference>